<proteinExistence type="predicted"/>
<comment type="caution">
    <text evidence="2">The sequence shown here is derived from an EMBL/GenBank/DDBJ whole genome shotgun (WGS) entry which is preliminary data.</text>
</comment>
<dbReference type="EMBL" id="JASWJB010000425">
    <property type="protein sequence ID" value="KAK2590542.1"/>
    <property type="molecule type" value="Genomic_DNA"/>
</dbReference>
<accession>A0AAJ0CF70</accession>
<keyword evidence="3" id="KW-1185">Reference proteome</keyword>
<organism evidence="2 3">
    <name type="scientific">Conoideocrella luteorostrata</name>
    <dbReference type="NCBI Taxonomy" id="1105319"/>
    <lineage>
        <taxon>Eukaryota</taxon>
        <taxon>Fungi</taxon>
        <taxon>Dikarya</taxon>
        <taxon>Ascomycota</taxon>
        <taxon>Pezizomycotina</taxon>
        <taxon>Sordariomycetes</taxon>
        <taxon>Hypocreomycetidae</taxon>
        <taxon>Hypocreales</taxon>
        <taxon>Clavicipitaceae</taxon>
        <taxon>Conoideocrella</taxon>
    </lineage>
</organism>
<evidence type="ECO:0000256" key="1">
    <source>
        <dbReference type="SAM" id="MobiDB-lite"/>
    </source>
</evidence>
<feature type="compositionally biased region" description="Polar residues" evidence="1">
    <location>
        <begin position="126"/>
        <end position="173"/>
    </location>
</feature>
<name>A0AAJ0CF70_9HYPO</name>
<gene>
    <name evidence="2" type="ORF">QQS21_011775</name>
</gene>
<dbReference type="PANTHER" id="PTHR42070">
    <property type="entry name" value="FILAMENT ASSOCIATED PROTEIN, PUTATIVE (AFU_ORTHOLOGUE AFUA_8G06630)-RELATED"/>
    <property type="match status" value="1"/>
</dbReference>
<protein>
    <recommendedName>
        <fullName evidence="4">BZIP domain-containing protein</fullName>
    </recommendedName>
</protein>
<dbReference type="PANTHER" id="PTHR42070:SF1">
    <property type="entry name" value="FILAMENT ASSOCIATED PROTEIN, PUTATIVE (AFU_ORTHOLOGUE AFUA_8G06630)-RELATED"/>
    <property type="match status" value="1"/>
</dbReference>
<evidence type="ECO:0008006" key="4">
    <source>
        <dbReference type="Google" id="ProtNLM"/>
    </source>
</evidence>
<feature type="region of interest" description="Disordered" evidence="1">
    <location>
        <begin position="117"/>
        <end position="182"/>
    </location>
</feature>
<evidence type="ECO:0000313" key="2">
    <source>
        <dbReference type="EMBL" id="KAK2590542.1"/>
    </source>
</evidence>
<sequence length="246" mass="27118">MTPDAQKANLARIRDNQRRSRARRREYLQDLEQRLRACEVQGVEASTEVQTAARRVAEENRLLRELLHKCGATDEYIAHYLRANNPEFSQGQNMPVAESGSATQPLQQLMLPRRPAHLDPGAQFAAPNQSSRETSIASGSTTNSSAWESSQSTMTGYSHHQQQIGVSPSSIGSSDHHHYSPSVFSAQPATASFQNPPSGHMMNDLGQGLATTQSGPFDNRTAMNYHFQTNPYNDPTNRYGPHGGPC</sequence>
<dbReference type="AlphaFoldDB" id="A0AAJ0CF70"/>
<reference evidence="2" key="1">
    <citation type="submission" date="2023-06" db="EMBL/GenBank/DDBJ databases">
        <title>Conoideocrella luteorostrata (Hypocreales: Clavicipitaceae), a potential biocontrol fungus for elongate hemlock scale in United States Christmas tree production areas.</title>
        <authorList>
            <person name="Barrett H."/>
            <person name="Lovett B."/>
            <person name="Macias A.M."/>
            <person name="Stajich J.E."/>
            <person name="Kasson M.T."/>
        </authorList>
    </citation>
    <scope>NUCLEOTIDE SEQUENCE</scope>
    <source>
        <strain evidence="2">ARSEF 14590</strain>
    </source>
</reference>
<dbReference type="Proteomes" id="UP001251528">
    <property type="component" value="Unassembled WGS sequence"/>
</dbReference>
<evidence type="ECO:0000313" key="3">
    <source>
        <dbReference type="Proteomes" id="UP001251528"/>
    </source>
</evidence>